<evidence type="ECO:0000313" key="1">
    <source>
        <dbReference type="EMBL" id="AFL75624.1"/>
    </source>
</evidence>
<dbReference type="Proteomes" id="UP000006062">
    <property type="component" value="Chromosome"/>
</dbReference>
<organism evidence="1 2">
    <name type="scientific">Thiocystis violascens (strain ATCC 17096 / DSM 198 / 6111)</name>
    <name type="common">Chromatium violascens</name>
    <dbReference type="NCBI Taxonomy" id="765911"/>
    <lineage>
        <taxon>Bacteria</taxon>
        <taxon>Pseudomonadati</taxon>
        <taxon>Pseudomonadota</taxon>
        <taxon>Gammaproteobacteria</taxon>
        <taxon>Chromatiales</taxon>
        <taxon>Chromatiaceae</taxon>
        <taxon>Thiocystis</taxon>
    </lineage>
</organism>
<dbReference type="STRING" id="765911.Thivi_3780"/>
<gene>
    <name evidence="1" type="ordered locus">Thivi_3780</name>
</gene>
<dbReference type="AlphaFoldDB" id="I3YF56"/>
<dbReference type="eggNOG" id="ENOG50314HW">
    <property type="taxonomic scope" value="Bacteria"/>
</dbReference>
<reference evidence="1 2" key="1">
    <citation type="submission" date="2012-06" db="EMBL/GenBank/DDBJ databases">
        <title>Complete sequence of Thiocystis violascens DSM 198.</title>
        <authorList>
            <consortium name="US DOE Joint Genome Institute"/>
            <person name="Lucas S."/>
            <person name="Han J."/>
            <person name="Lapidus A."/>
            <person name="Cheng J.-F."/>
            <person name="Goodwin L."/>
            <person name="Pitluck S."/>
            <person name="Peters L."/>
            <person name="Ovchinnikova G."/>
            <person name="Teshima H."/>
            <person name="Detter J.C."/>
            <person name="Han C."/>
            <person name="Tapia R."/>
            <person name="Land M."/>
            <person name="Hauser L."/>
            <person name="Kyrpides N."/>
            <person name="Ivanova N."/>
            <person name="Pagani I."/>
            <person name="Vogl K."/>
            <person name="Liu Z."/>
            <person name="Frigaard N.-U."/>
            <person name="Bryant D."/>
            <person name="Woyke T."/>
        </authorList>
    </citation>
    <scope>NUCLEOTIDE SEQUENCE [LARGE SCALE GENOMIC DNA]</scope>
    <source>
        <strain evidence="2">ATCC 17096 / DSM 198 / 6111</strain>
    </source>
</reference>
<protein>
    <submittedName>
        <fullName evidence="1">Uncharacterized protein</fullName>
    </submittedName>
</protein>
<proteinExistence type="predicted"/>
<keyword evidence="2" id="KW-1185">Reference proteome</keyword>
<name>I3YF56_THIV6</name>
<sequence>MHILAEEGVIVELLGRFGLNYRLLAAGNSIPGSYWGDPEAGLVGDRLYALPTTPLHSILHEACHWICMDQRRRDALQTDAGGDDAEENAVCYLQLLLADAIPGVGHEPLCADMDAWGYSFRLGSALAWFERDAADARDWLLGQGLIDRDNRPTWRVRL</sequence>
<evidence type="ECO:0000313" key="2">
    <source>
        <dbReference type="Proteomes" id="UP000006062"/>
    </source>
</evidence>
<dbReference type="KEGG" id="tvi:Thivi_3780"/>
<dbReference type="OrthoDB" id="5783548at2"/>
<accession>I3YF56</accession>
<dbReference type="EMBL" id="CP003154">
    <property type="protein sequence ID" value="AFL75624.1"/>
    <property type="molecule type" value="Genomic_DNA"/>
</dbReference>
<dbReference type="HOGENOM" id="CLU_123381_0_0_6"/>
<dbReference type="RefSeq" id="WP_014780015.1">
    <property type="nucleotide sequence ID" value="NC_018012.1"/>
</dbReference>